<keyword evidence="6" id="KW-1185">Reference proteome</keyword>
<keyword evidence="4" id="KW-0472">Membrane</keyword>
<evidence type="ECO:0000313" key="6">
    <source>
        <dbReference type="Proteomes" id="UP001201273"/>
    </source>
</evidence>
<feature type="coiled-coil region" evidence="2">
    <location>
        <begin position="350"/>
        <end position="416"/>
    </location>
</feature>
<dbReference type="EMBL" id="JAIMJA010000002">
    <property type="protein sequence ID" value="MCE2593822.1"/>
    <property type="molecule type" value="Genomic_DNA"/>
</dbReference>
<gene>
    <name evidence="5" type="ORF">K6Y31_03230</name>
</gene>
<feature type="transmembrane region" description="Helical" evidence="4">
    <location>
        <begin position="7"/>
        <end position="29"/>
    </location>
</feature>
<dbReference type="Gene3D" id="3.30.479.30">
    <property type="entry name" value="Band 7 domain"/>
    <property type="match status" value="1"/>
</dbReference>
<evidence type="ECO:0000256" key="2">
    <source>
        <dbReference type="SAM" id="Coils"/>
    </source>
</evidence>
<keyword evidence="4" id="KW-1133">Transmembrane helix</keyword>
<evidence type="ECO:0000256" key="1">
    <source>
        <dbReference type="ARBA" id="ARBA00004308"/>
    </source>
</evidence>
<evidence type="ECO:0000256" key="3">
    <source>
        <dbReference type="SAM" id="MobiDB-lite"/>
    </source>
</evidence>
<proteinExistence type="predicted"/>
<reference evidence="5 6" key="1">
    <citation type="journal article" date="2022" name="Environ. Microbiol. Rep.">
        <title>Eco-phylogenetic analyses reveal divergent evolution of vitamin B12 metabolism in the marine bacterial family 'Psychromonadaceae'.</title>
        <authorList>
            <person name="Jin X."/>
            <person name="Yang Y."/>
            <person name="Cao H."/>
            <person name="Gao B."/>
            <person name="Zhao Z."/>
        </authorList>
    </citation>
    <scope>NUCLEOTIDE SEQUENCE [LARGE SCALE GENOMIC DNA]</scope>
    <source>
        <strain evidence="5 6">MKS20</strain>
    </source>
</reference>
<name>A0ABS8W616_9GAMM</name>
<dbReference type="PANTHER" id="PTHR13806">
    <property type="entry name" value="FLOTILLIN-RELATED"/>
    <property type="match status" value="1"/>
</dbReference>
<accession>A0ABS8W616</accession>
<dbReference type="SUPFAM" id="SSF117892">
    <property type="entry name" value="Band 7/SPFH domain"/>
    <property type="match status" value="1"/>
</dbReference>
<dbReference type="RefSeq" id="WP_233051400.1">
    <property type="nucleotide sequence ID" value="NZ_JAIMJA010000002.1"/>
</dbReference>
<feature type="region of interest" description="Disordered" evidence="3">
    <location>
        <begin position="708"/>
        <end position="742"/>
    </location>
</feature>
<dbReference type="InterPro" id="IPR027705">
    <property type="entry name" value="Flotillin_fam"/>
</dbReference>
<comment type="subcellular location">
    <subcellularLocation>
        <location evidence="1">Endomembrane system</location>
    </subcellularLocation>
</comment>
<keyword evidence="2" id="KW-0175">Coiled coil</keyword>
<feature type="coiled-coil region" evidence="2">
    <location>
        <begin position="246"/>
        <end position="273"/>
    </location>
</feature>
<evidence type="ECO:0000256" key="4">
    <source>
        <dbReference type="SAM" id="Phobius"/>
    </source>
</evidence>
<dbReference type="PANTHER" id="PTHR13806:SF31">
    <property type="entry name" value="FLOTILLIN-LIKE PROTEIN 1-RELATED"/>
    <property type="match status" value="1"/>
</dbReference>
<keyword evidence="4" id="KW-0812">Transmembrane</keyword>
<protein>
    <recommendedName>
        <fullName evidence="7">Inner membrane protein YqiK</fullName>
    </recommendedName>
</protein>
<dbReference type="InterPro" id="IPR036013">
    <property type="entry name" value="Band_7/SPFH_dom_sf"/>
</dbReference>
<dbReference type="Proteomes" id="UP001201273">
    <property type="component" value="Unassembled WGS sequence"/>
</dbReference>
<sequence length="742" mass="81583">MLDITTILIIVGIAFVGLLAMAMLVKAFYIKVPQGTALIVNTTQAVPKVRFTGALVVPVIHKMEKMRISLITLEIDRRGKDGLICLDNMRADITVAFYLRVNETAEDVLKVAKSIGADRASDKDAVNELFNAKFSEALKSVGKKMEFLQLFEERAFFRDEIVKTIGNDLNGYALEDVAIDYLEQTPKSALDPNNIMDSEGIRKITEVTSRENVKTNEFIRDEERAIKKKNVETIEHLLSLDRQEKEARAKQEREVANIQAREQSEQMRVSEEERLKAESARITTEQEISIQEENKLREIEVAQQNRERAIGVEQERVQRAKDLEVVSREREVALQTIEKERALEVEKKEIANVVRERIAVEKTVAEEEERIKEVREVSAADRNRQVVILNAEAEAQEELVKQVKQAEADEIKAKHEAQKIITMAQADLEASAKNADAMKKLAEGIEAEQSAPGLAEARVKEALADALEKEGLAKARVEQETLIAKAQGDEQIGLSKARVLEANASAKEKDGLAEAKVLAEKLTAQAQGDKDIGLSQAAVLAEKLSAQAKGDKDIGLAKALASREVGTAEADVLAMKLSAQAKGDKEQGMAEADVLSAKFHAEAQGLVEKFSAMATMSQDAREHEEFRMQLEKDFEQAMEAISVNKDIAVQQANVLSSALEKANIDIVGGQGDYFNSLSKALTVGKSINGLVGKSPSVAALLNKFIGSEEATQEPTKDSSDVLGGLLNEKTKAKKPTTESTEA</sequence>
<organism evidence="5 6">
    <name type="scientific">Motilimonas cestriensis</name>
    <dbReference type="NCBI Taxonomy" id="2742685"/>
    <lineage>
        <taxon>Bacteria</taxon>
        <taxon>Pseudomonadati</taxon>
        <taxon>Pseudomonadota</taxon>
        <taxon>Gammaproteobacteria</taxon>
        <taxon>Alteromonadales</taxon>
        <taxon>Alteromonadales genera incertae sedis</taxon>
        <taxon>Motilimonas</taxon>
    </lineage>
</organism>
<evidence type="ECO:0008006" key="7">
    <source>
        <dbReference type="Google" id="ProtNLM"/>
    </source>
</evidence>
<comment type="caution">
    <text evidence="5">The sequence shown here is derived from an EMBL/GenBank/DDBJ whole genome shotgun (WGS) entry which is preliminary data.</text>
</comment>
<evidence type="ECO:0000313" key="5">
    <source>
        <dbReference type="EMBL" id="MCE2593822.1"/>
    </source>
</evidence>